<dbReference type="CDD" id="cd04335">
    <property type="entry name" value="PrdX_deacylase"/>
    <property type="match status" value="1"/>
</dbReference>
<dbReference type="InterPro" id="IPR036754">
    <property type="entry name" value="YbaK/aa-tRNA-synt-asso_dom_sf"/>
</dbReference>
<dbReference type="AlphaFoldDB" id="A0A1M6LPU6"/>
<dbReference type="InterPro" id="IPR040285">
    <property type="entry name" value="ProX/PRXD1"/>
</dbReference>
<dbReference type="SUPFAM" id="SSF55826">
    <property type="entry name" value="YbaK/ProRS associated domain"/>
    <property type="match status" value="1"/>
</dbReference>
<organism evidence="3 4">
    <name type="scientific">Anaerotignum lactatifermentans DSM 14214</name>
    <dbReference type="NCBI Taxonomy" id="1121323"/>
    <lineage>
        <taxon>Bacteria</taxon>
        <taxon>Bacillati</taxon>
        <taxon>Bacillota</taxon>
        <taxon>Clostridia</taxon>
        <taxon>Lachnospirales</taxon>
        <taxon>Anaerotignaceae</taxon>
        <taxon>Anaerotignum</taxon>
    </lineage>
</organism>
<dbReference type="EMBL" id="FRAH01000005">
    <property type="protein sequence ID" value="SHJ73224.1"/>
    <property type="molecule type" value="Genomic_DNA"/>
</dbReference>
<reference evidence="3 4" key="1">
    <citation type="submission" date="2016-11" db="EMBL/GenBank/DDBJ databases">
        <authorList>
            <person name="Jaros S."/>
            <person name="Januszkiewicz K."/>
            <person name="Wedrychowicz H."/>
        </authorList>
    </citation>
    <scope>NUCLEOTIDE SEQUENCE [LARGE SCALE GENOMIC DNA]</scope>
    <source>
        <strain evidence="3 4">DSM 14214</strain>
    </source>
</reference>
<accession>A0A1M6LPU6</accession>
<dbReference type="Pfam" id="PF04073">
    <property type="entry name" value="tRNA_edit"/>
    <property type="match status" value="1"/>
</dbReference>
<evidence type="ECO:0000256" key="1">
    <source>
        <dbReference type="ARBA" id="ARBA00010201"/>
    </source>
</evidence>
<name>A0A1M6LPU6_9FIRM</name>
<dbReference type="Gene3D" id="3.90.960.10">
    <property type="entry name" value="YbaK/aminoacyl-tRNA synthetase-associated domain"/>
    <property type="match status" value="1"/>
</dbReference>
<dbReference type="InterPro" id="IPR007214">
    <property type="entry name" value="YbaK/aa-tRNA-synth-assoc-dom"/>
</dbReference>
<sequence>MTVNAVCRECKQFVNNSPFFGKRLPFYAGNRIMKPLREKGVTHMYQKEDVRKFLDEKQISYEWFDHKAVFTIDEMLEIGLEKEEDIAKNLFLRDNKGKRHFLVVIRENKQADLKSLGEKIGAGRLSFASEERLMKYLGLTKGSVTPFVILNDTDCAVEVIFDEDFRNLDAIGVHPNDNTASVFLAFSDLVQIIEEHGNSVTFLSL</sequence>
<proteinExistence type="inferred from homology"/>
<evidence type="ECO:0000313" key="4">
    <source>
        <dbReference type="Proteomes" id="UP000183975"/>
    </source>
</evidence>
<dbReference type="PANTHER" id="PTHR31423">
    <property type="entry name" value="YBAK DOMAIN-CONTAINING PROTEIN"/>
    <property type="match status" value="1"/>
</dbReference>
<dbReference type="Proteomes" id="UP000183975">
    <property type="component" value="Unassembled WGS sequence"/>
</dbReference>
<evidence type="ECO:0000313" key="3">
    <source>
        <dbReference type="EMBL" id="SHJ73224.1"/>
    </source>
</evidence>
<comment type="similarity">
    <text evidence="1">Belongs to the PRORSD1 family.</text>
</comment>
<dbReference type="GO" id="GO:0002161">
    <property type="term" value="F:aminoacyl-tRNA deacylase activity"/>
    <property type="evidence" value="ECO:0007669"/>
    <property type="project" value="InterPro"/>
</dbReference>
<protein>
    <submittedName>
        <fullName evidence="3">Ala-tRNA(Pro) deacylase</fullName>
    </submittedName>
</protein>
<dbReference type="PANTHER" id="PTHR31423:SF3">
    <property type="entry name" value="PROLYL-TRNA SYNTHETASE ASSOCIATED DOMAIN-CONTAINING PROTEIN 1-RELATED"/>
    <property type="match status" value="1"/>
</dbReference>
<gene>
    <name evidence="3" type="ORF">SAMN02745138_00391</name>
</gene>
<feature type="domain" description="YbaK/aminoacyl-tRNA synthetase-associated" evidence="2">
    <location>
        <begin position="66"/>
        <end position="191"/>
    </location>
</feature>
<keyword evidence="4" id="KW-1185">Reference proteome</keyword>
<evidence type="ECO:0000259" key="2">
    <source>
        <dbReference type="Pfam" id="PF04073"/>
    </source>
</evidence>